<dbReference type="Gene3D" id="1.10.1220.10">
    <property type="entry name" value="Met repressor-like"/>
    <property type="match status" value="1"/>
</dbReference>
<evidence type="ECO:0000313" key="2">
    <source>
        <dbReference type="EMBL" id="MCB6184293.1"/>
    </source>
</evidence>
<feature type="domain" description="Arc-like DNA binding" evidence="1">
    <location>
        <begin position="3"/>
        <end position="45"/>
    </location>
</feature>
<organism evidence="2 3">
    <name type="scientific">Leeia speluncae</name>
    <dbReference type="NCBI Taxonomy" id="2884804"/>
    <lineage>
        <taxon>Bacteria</taxon>
        <taxon>Pseudomonadati</taxon>
        <taxon>Pseudomonadota</taxon>
        <taxon>Betaproteobacteria</taxon>
        <taxon>Neisseriales</taxon>
        <taxon>Leeiaceae</taxon>
        <taxon>Leeia</taxon>
    </lineage>
</organism>
<dbReference type="RefSeq" id="WP_227181104.1">
    <property type="nucleotide sequence ID" value="NZ_JAJBZT010000006.1"/>
</dbReference>
<evidence type="ECO:0000313" key="3">
    <source>
        <dbReference type="Proteomes" id="UP001165395"/>
    </source>
</evidence>
<gene>
    <name evidence="2" type="ORF">LIN78_12130</name>
</gene>
<accession>A0ABS8D9K5</accession>
<proteinExistence type="predicted"/>
<keyword evidence="3" id="KW-1185">Reference proteome</keyword>
<reference evidence="2" key="1">
    <citation type="submission" date="2021-10" db="EMBL/GenBank/DDBJ databases">
        <title>The complete genome sequence of Leeia sp. TBRC 13508.</title>
        <authorList>
            <person name="Charoenyingcharoen P."/>
            <person name="Yukphan P."/>
        </authorList>
    </citation>
    <scope>NUCLEOTIDE SEQUENCE</scope>
    <source>
        <strain evidence="2">TBRC 13508</strain>
    </source>
</reference>
<protein>
    <submittedName>
        <fullName evidence="2">Arc family DNA-binding protein</fullName>
    </submittedName>
</protein>
<dbReference type="InterPro" id="IPR013321">
    <property type="entry name" value="Arc_rbn_hlx_hlx"/>
</dbReference>
<dbReference type="Proteomes" id="UP001165395">
    <property type="component" value="Unassembled WGS sequence"/>
</dbReference>
<dbReference type="EMBL" id="JAJBZT010000006">
    <property type="protein sequence ID" value="MCB6184293.1"/>
    <property type="molecule type" value="Genomic_DNA"/>
</dbReference>
<evidence type="ECO:0000259" key="1">
    <source>
        <dbReference type="Pfam" id="PF03869"/>
    </source>
</evidence>
<dbReference type="GO" id="GO:0003677">
    <property type="term" value="F:DNA binding"/>
    <property type="evidence" value="ECO:0007669"/>
    <property type="project" value="UniProtKB-KW"/>
</dbReference>
<dbReference type="SUPFAM" id="SSF47598">
    <property type="entry name" value="Ribbon-helix-helix"/>
    <property type="match status" value="1"/>
</dbReference>
<name>A0ABS8D9K5_9NEIS</name>
<comment type="caution">
    <text evidence="2">The sequence shown here is derived from an EMBL/GenBank/DDBJ whole genome shotgun (WGS) entry which is preliminary data.</text>
</comment>
<dbReference type="Pfam" id="PF03869">
    <property type="entry name" value="Arc"/>
    <property type="match status" value="1"/>
</dbReference>
<dbReference type="InterPro" id="IPR010985">
    <property type="entry name" value="Ribbon_hlx_hlx"/>
</dbReference>
<keyword evidence="2" id="KW-0238">DNA-binding</keyword>
<dbReference type="InterPro" id="IPR005569">
    <property type="entry name" value="Arc_DNA-bd_dom"/>
</dbReference>
<sequence length="86" mass="9798">MTREDPQFKLRVPQGLRDAIEKSAKLNKRSMNAEIIARVEQSFSTKQATGLDGDIHELMAALLEKLGPQYKLSISLIDEKDDWKKL</sequence>